<dbReference type="EMBL" id="JAPWTJ010000099">
    <property type="protein sequence ID" value="KAJ8982937.1"/>
    <property type="molecule type" value="Genomic_DNA"/>
</dbReference>
<evidence type="ECO:0000256" key="1">
    <source>
        <dbReference type="SAM" id="MobiDB-lite"/>
    </source>
</evidence>
<dbReference type="Proteomes" id="UP001162164">
    <property type="component" value="Unassembled WGS sequence"/>
</dbReference>
<reference evidence="3" key="1">
    <citation type="journal article" date="2023" name="Insect Mol. Biol.">
        <title>Genome sequencing provides insights into the evolution of gene families encoding plant cell wall-degrading enzymes in longhorned beetles.</title>
        <authorList>
            <person name="Shin N.R."/>
            <person name="Okamura Y."/>
            <person name="Kirsch R."/>
            <person name="Pauchet Y."/>
        </authorList>
    </citation>
    <scope>NUCLEOTIDE SEQUENCE</scope>
    <source>
        <strain evidence="3">MMC_N1</strain>
    </source>
</reference>
<protein>
    <submittedName>
        <fullName evidence="3">Uncharacterized protein</fullName>
    </submittedName>
</protein>
<evidence type="ECO:0000313" key="4">
    <source>
        <dbReference type="Proteomes" id="UP001162164"/>
    </source>
</evidence>
<gene>
    <name evidence="3" type="ORF">NQ317_005252</name>
</gene>
<feature type="region of interest" description="Disordered" evidence="1">
    <location>
        <begin position="118"/>
        <end position="150"/>
    </location>
</feature>
<organism evidence="3 4">
    <name type="scientific">Molorchus minor</name>
    <dbReference type="NCBI Taxonomy" id="1323400"/>
    <lineage>
        <taxon>Eukaryota</taxon>
        <taxon>Metazoa</taxon>
        <taxon>Ecdysozoa</taxon>
        <taxon>Arthropoda</taxon>
        <taxon>Hexapoda</taxon>
        <taxon>Insecta</taxon>
        <taxon>Pterygota</taxon>
        <taxon>Neoptera</taxon>
        <taxon>Endopterygota</taxon>
        <taxon>Coleoptera</taxon>
        <taxon>Polyphaga</taxon>
        <taxon>Cucujiformia</taxon>
        <taxon>Chrysomeloidea</taxon>
        <taxon>Cerambycidae</taxon>
        <taxon>Lamiinae</taxon>
        <taxon>Monochamini</taxon>
        <taxon>Molorchus</taxon>
    </lineage>
</organism>
<evidence type="ECO:0000313" key="3">
    <source>
        <dbReference type="EMBL" id="KAJ8982937.1"/>
    </source>
</evidence>
<keyword evidence="4" id="KW-1185">Reference proteome</keyword>
<keyword evidence="2" id="KW-1133">Transmembrane helix</keyword>
<proteinExistence type="predicted"/>
<accession>A0ABQ9JYT5</accession>
<feature type="compositionally biased region" description="Basic and acidic residues" evidence="1">
    <location>
        <begin position="128"/>
        <end position="138"/>
    </location>
</feature>
<sequence>MAGSIYFLITALAADDNSFIRTFSPETVVIPIISCIFGFPLLALLVICCLRRRAKMAREQARRRNYEVEHGTCPIIRFSPIHYLVIPPATATKNSPHETQDEFSGSLAASPTKKRRLEFSINGQMRRPTTEKGGDFTDKILAGQNLPTPL</sequence>
<evidence type="ECO:0000256" key="2">
    <source>
        <dbReference type="SAM" id="Phobius"/>
    </source>
</evidence>
<keyword evidence="2" id="KW-0812">Transmembrane</keyword>
<feature type="region of interest" description="Disordered" evidence="1">
    <location>
        <begin position="92"/>
        <end position="111"/>
    </location>
</feature>
<comment type="caution">
    <text evidence="3">The sequence shown here is derived from an EMBL/GenBank/DDBJ whole genome shotgun (WGS) entry which is preliminary data.</text>
</comment>
<name>A0ABQ9JYT5_9CUCU</name>
<feature type="transmembrane region" description="Helical" evidence="2">
    <location>
        <begin position="29"/>
        <end position="50"/>
    </location>
</feature>
<keyword evidence="2" id="KW-0472">Membrane</keyword>